<dbReference type="Proteomes" id="UP001272137">
    <property type="component" value="Unassembled WGS sequence"/>
</dbReference>
<evidence type="ECO:0000313" key="1">
    <source>
        <dbReference type="EMBL" id="MDW9253523.1"/>
    </source>
</evidence>
<organism evidence="1 2">
    <name type="scientific">Burkholderia thailandensis</name>
    <dbReference type="NCBI Taxonomy" id="57975"/>
    <lineage>
        <taxon>Bacteria</taxon>
        <taxon>Pseudomonadati</taxon>
        <taxon>Pseudomonadota</taxon>
        <taxon>Betaproteobacteria</taxon>
        <taxon>Burkholderiales</taxon>
        <taxon>Burkholderiaceae</taxon>
        <taxon>Burkholderia</taxon>
        <taxon>pseudomallei group</taxon>
    </lineage>
</organism>
<name>A0AAW9CRG5_BURTH</name>
<dbReference type="AlphaFoldDB" id="A0AAW9CRG5"/>
<dbReference type="EMBL" id="QXCT01000001">
    <property type="protein sequence ID" value="MDW9253523.1"/>
    <property type="molecule type" value="Genomic_DNA"/>
</dbReference>
<sequence>MCWASGWPDASGLLALAGLPRARVAWVSRFGQQALTLTALGRLPG</sequence>
<protein>
    <submittedName>
        <fullName evidence="1">Uncharacterized protein</fullName>
    </submittedName>
</protein>
<comment type="caution">
    <text evidence="1">The sequence shown here is derived from an EMBL/GenBank/DDBJ whole genome shotgun (WGS) entry which is preliminary data.</text>
</comment>
<evidence type="ECO:0000313" key="2">
    <source>
        <dbReference type="Proteomes" id="UP001272137"/>
    </source>
</evidence>
<gene>
    <name evidence="1" type="ORF">C7S16_5633</name>
</gene>
<proteinExistence type="predicted"/>
<accession>A0AAW9CRG5</accession>
<reference evidence="1" key="1">
    <citation type="submission" date="2018-08" db="EMBL/GenBank/DDBJ databases">
        <title>Identification of Burkholderia cepacia strains that express a Burkholderia pseudomallei-like capsular polysaccharide.</title>
        <authorList>
            <person name="Burtnick M.N."/>
            <person name="Vongsouvath M."/>
            <person name="Newton P."/>
            <person name="Wuthiekanun V."/>
            <person name="Limmathurotsakul D."/>
            <person name="Brett P.J."/>
            <person name="Chantratita N."/>
            <person name="Dance D.A."/>
        </authorList>
    </citation>
    <scope>NUCLEOTIDE SEQUENCE</scope>
    <source>
        <strain evidence="1">SBXCC001</strain>
    </source>
</reference>